<dbReference type="SMART" id="SM00480">
    <property type="entry name" value="POL3Bc"/>
    <property type="match status" value="1"/>
</dbReference>
<dbReference type="Gene3D" id="3.70.10.10">
    <property type="match status" value="1"/>
</dbReference>
<evidence type="ECO:0000256" key="10">
    <source>
        <dbReference type="PIRNR" id="PIRNR000804"/>
    </source>
</evidence>
<feature type="domain" description="DNA polymerase III beta sliding clamp C-terminal" evidence="13">
    <location>
        <begin position="246"/>
        <end position="366"/>
    </location>
</feature>
<evidence type="ECO:0000256" key="9">
    <source>
        <dbReference type="ARBA" id="ARBA00023125"/>
    </source>
</evidence>
<dbReference type="RefSeq" id="WP_259055016.1">
    <property type="nucleotide sequence ID" value="NZ_JANUCT010000007.1"/>
</dbReference>
<comment type="subunit">
    <text evidence="10">Forms a ring-shaped head-to-tail homodimer around DNA.</text>
</comment>
<keyword evidence="9" id="KW-0238">DNA-binding</keyword>
<name>A0AAE3HLI0_9GAMM</name>
<dbReference type="Pfam" id="PF02768">
    <property type="entry name" value="DNA_pol3_beta_3"/>
    <property type="match status" value="1"/>
</dbReference>
<evidence type="ECO:0000259" key="12">
    <source>
        <dbReference type="Pfam" id="PF02767"/>
    </source>
</evidence>
<dbReference type="Pfam" id="PF00712">
    <property type="entry name" value="DNA_pol3_beta"/>
    <property type="match status" value="1"/>
</dbReference>
<dbReference type="CDD" id="cd00140">
    <property type="entry name" value="beta_clamp"/>
    <property type="match status" value="1"/>
</dbReference>
<dbReference type="PANTHER" id="PTHR30478:SF0">
    <property type="entry name" value="BETA SLIDING CLAMP"/>
    <property type="match status" value="1"/>
</dbReference>
<dbReference type="InterPro" id="IPR022635">
    <property type="entry name" value="DNA_polIII_beta_C"/>
</dbReference>
<comment type="subcellular location">
    <subcellularLocation>
        <location evidence="1 10">Cytoplasm</location>
    </subcellularLocation>
</comment>
<dbReference type="Proteomes" id="UP001204445">
    <property type="component" value="Unassembled WGS sequence"/>
</dbReference>
<dbReference type="GO" id="GO:0009360">
    <property type="term" value="C:DNA polymerase III complex"/>
    <property type="evidence" value="ECO:0007669"/>
    <property type="project" value="InterPro"/>
</dbReference>
<dbReference type="InterPro" id="IPR046938">
    <property type="entry name" value="DNA_clamp_sf"/>
</dbReference>
<dbReference type="InterPro" id="IPR022637">
    <property type="entry name" value="DNA_polIII_beta_cen"/>
</dbReference>
<evidence type="ECO:0000259" key="13">
    <source>
        <dbReference type="Pfam" id="PF02768"/>
    </source>
</evidence>
<sequence>MKFSIAREQLLPALQIIGGVVERRQTLPILANTLMVVDEGQLALTATDMEVELVVRLALEGGNAGETTLPARKLLDICRTLPEAAELNFDFEGDRARLKSGRSRFTLATLPAQEFPGTEVTEPSAQFSVAQGVLRQLLEDTQFAMAQQDVRYYLNGLLLELNPDNLRAVATDGHRLALSEASLTTGVETPIQIIVPRKGVQELLRLLENSEDEITLQVSTNHIRIDTGRIQFTSKLIDGRFPDYQRVIPANSDNVLSADRETVRQSLTRASILSNEKYRGIRLMLQQGMLRALAHNPEQEEAEEEIEVDYSGDEIEIGFNVSYLLDALGAVRGSRVQMVFADASSSCLILPEDSDQSSKYVVMPMRL</sequence>
<evidence type="ECO:0000256" key="1">
    <source>
        <dbReference type="ARBA" id="ARBA00004496"/>
    </source>
</evidence>
<protein>
    <recommendedName>
        <fullName evidence="3 10">Beta sliding clamp</fullName>
    </recommendedName>
</protein>
<feature type="domain" description="DNA polymerase III beta sliding clamp N-terminal" evidence="11">
    <location>
        <begin position="1"/>
        <end position="116"/>
    </location>
</feature>
<evidence type="ECO:0000256" key="7">
    <source>
        <dbReference type="ARBA" id="ARBA00022705"/>
    </source>
</evidence>
<feature type="domain" description="DNA polymerase III beta sliding clamp central" evidence="12">
    <location>
        <begin position="129"/>
        <end position="243"/>
    </location>
</feature>
<keyword evidence="8 10" id="KW-0239">DNA-directed DNA polymerase</keyword>
<keyword evidence="4 10" id="KW-0963">Cytoplasm</keyword>
<dbReference type="GO" id="GO:0005737">
    <property type="term" value="C:cytoplasm"/>
    <property type="evidence" value="ECO:0007669"/>
    <property type="project" value="UniProtKB-SubCell"/>
</dbReference>
<evidence type="ECO:0000256" key="6">
    <source>
        <dbReference type="ARBA" id="ARBA00022695"/>
    </source>
</evidence>
<dbReference type="Pfam" id="PF02767">
    <property type="entry name" value="DNA_pol3_beta_2"/>
    <property type="match status" value="1"/>
</dbReference>
<dbReference type="NCBIfam" id="TIGR00663">
    <property type="entry name" value="dnan"/>
    <property type="match status" value="1"/>
</dbReference>
<comment type="caution">
    <text evidence="14">The sequence shown here is derived from an EMBL/GenBank/DDBJ whole genome shotgun (WGS) entry which is preliminary data.</text>
</comment>
<keyword evidence="5 10" id="KW-0808">Transferase</keyword>
<evidence type="ECO:0000256" key="3">
    <source>
        <dbReference type="ARBA" id="ARBA00021035"/>
    </source>
</evidence>
<dbReference type="GO" id="GO:0003887">
    <property type="term" value="F:DNA-directed DNA polymerase activity"/>
    <property type="evidence" value="ECO:0007669"/>
    <property type="project" value="UniProtKB-UniRule"/>
</dbReference>
<dbReference type="PANTHER" id="PTHR30478">
    <property type="entry name" value="DNA POLYMERASE III SUBUNIT BETA"/>
    <property type="match status" value="1"/>
</dbReference>
<dbReference type="AlphaFoldDB" id="A0AAE3HLI0"/>
<dbReference type="PIRSF" id="PIRSF000804">
    <property type="entry name" value="DNA_pol_III_b"/>
    <property type="match status" value="1"/>
</dbReference>
<organism evidence="14 15">
    <name type="scientific">Methylohalomonas lacus</name>
    <dbReference type="NCBI Taxonomy" id="398773"/>
    <lineage>
        <taxon>Bacteria</taxon>
        <taxon>Pseudomonadati</taxon>
        <taxon>Pseudomonadota</taxon>
        <taxon>Gammaproteobacteria</taxon>
        <taxon>Methylohalomonadales</taxon>
        <taxon>Methylohalomonadaceae</taxon>
        <taxon>Methylohalomonas</taxon>
    </lineage>
</organism>
<keyword evidence="7 10" id="KW-0235">DNA replication</keyword>
<gene>
    <name evidence="14" type="ORF">J2T55_001349</name>
</gene>
<dbReference type="GO" id="GO:0003677">
    <property type="term" value="F:DNA binding"/>
    <property type="evidence" value="ECO:0007669"/>
    <property type="project" value="UniProtKB-UniRule"/>
</dbReference>
<evidence type="ECO:0000256" key="8">
    <source>
        <dbReference type="ARBA" id="ARBA00022932"/>
    </source>
</evidence>
<evidence type="ECO:0000313" key="14">
    <source>
        <dbReference type="EMBL" id="MCS3903329.1"/>
    </source>
</evidence>
<accession>A0AAE3HLI0</accession>
<keyword evidence="15" id="KW-1185">Reference proteome</keyword>
<dbReference type="Gene3D" id="3.10.150.10">
    <property type="entry name" value="DNA Polymerase III, subunit A, domain 2"/>
    <property type="match status" value="1"/>
</dbReference>
<dbReference type="EMBL" id="JANUCT010000007">
    <property type="protein sequence ID" value="MCS3903329.1"/>
    <property type="molecule type" value="Genomic_DNA"/>
</dbReference>
<dbReference type="SUPFAM" id="SSF55979">
    <property type="entry name" value="DNA clamp"/>
    <property type="match status" value="3"/>
</dbReference>
<dbReference type="GO" id="GO:0008408">
    <property type="term" value="F:3'-5' exonuclease activity"/>
    <property type="evidence" value="ECO:0007669"/>
    <property type="project" value="InterPro"/>
</dbReference>
<dbReference type="GO" id="GO:0006271">
    <property type="term" value="P:DNA strand elongation involved in DNA replication"/>
    <property type="evidence" value="ECO:0007669"/>
    <property type="project" value="TreeGrafter"/>
</dbReference>
<reference evidence="14" key="1">
    <citation type="submission" date="2022-08" db="EMBL/GenBank/DDBJ databases">
        <title>Genomic Encyclopedia of Type Strains, Phase III (KMG-III): the genomes of soil and plant-associated and newly described type strains.</title>
        <authorList>
            <person name="Whitman W."/>
        </authorList>
    </citation>
    <scope>NUCLEOTIDE SEQUENCE</scope>
    <source>
        <strain evidence="14">HMT 1</strain>
    </source>
</reference>
<evidence type="ECO:0000256" key="5">
    <source>
        <dbReference type="ARBA" id="ARBA00022679"/>
    </source>
</evidence>
<evidence type="ECO:0000259" key="11">
    <source>
        <dbReference type="Pfam" id="PF00712"/>
    </source>
</evidence>
<comment type="similarity">
    <text evidence="2 10">Belongs to the beta sliding clamp family.</text>
</comment>
<evidence type="ECO:0000256" key="4">
    <source>
        <dbReference type="ARBA" id="ARBA00022490"/>
    </source>
</evidence>
<proteinExistence type="inferred from homology"/>
<dbReference type="InterPro" id="IPR022634">
    <property type="entry name" value="DNA_polIII_beta_N"/>
</dbReference>
<comment type="function">
    <text evidence="10">Confers DNA tethering and processivity to DNA polymerases and other proteins. Acts as a clamp, forming a ring around DNA (a reaction catalyzed by the clamp-loading complex) which diffuses in an ATP-independent manner freely and bidirectionally along dsDNA. Initially characterized for its ability to contact the catalytic subunit of DNA polymerase III (Pol III), a complex, multichain enzyme responsible for most of the replicative synthesis in bacteria; Pol III exhibits 3'-5' exonuclease proofreading activity. The beta chain is required for initiation of replication as well as for processivity of DNA replication.</text>
</comment>
<dbReference type="InterPro" id="IPR001001">
    <property type="entry name" value="DNA_polIII_beta"/>
</dbReference>
<evidence type="ECO:0000313" key="15">
    <source>
        <dbReference type="Proteomes" id="UP001204445"/>
    </source>
</evidence>
<evidence type="ECO:0000256" key="2">
    <source>
        <dbReference type="ARBA" id="ARBA00010752"/>
    </source>
</evidence>
<keyword evidence="6 10" id="KW-0548">Nucleotidyltransferase</keyword>